<keyword evidence="1" id="KW-1185">Reference proteome</keyword>
<name>A0A914RFJ9_PAREQ</name>
<dbReference type="Proteomes" id="UP000887564">
    <property type="component" value="Unplaced"/>
</dbReference>
<evidence type="ECO:0000313" key="2">
    <source>
        <dbReference type="WBParaSite" id="PEQ_0000354301-mRNA-1"/>
    </source>
</evidence>
<protein>
    <submittedName>
        <fullName evidence="2">Uncharacterized protein</fullName>
    </submittedName>
</protein>
<dbReference type="AlphaFoldDB" id="A0A914RFJ9"/>
<sequence>NITICRQERGRGGLFINLTSYKSVFVGSSLFFANTVPSATFILKGKFTLLHLIIQLYDTILFIQQSSRIIAKYTTENRKR</sequence>
<organism evidence="1 2">
    <name type="scientific">Parascaris equorum</name>
    <name type="common">Equine roundworm</name>
    <dbReference type="NCBI Taxonomy" id="6256"/>
    <lineage>
        <taxon>Eukaryota</taxon>
        <taxon>Metazoa</taxon>
        <taxon>Ecdysozoa</taxon>
        <taxon>Nematoda</taxon>
        <taxon>Chromadorea</taxon>
        <taxon>Rhabditida</taxon>
        <taxon>Spirurina</taxon>
        <taxon>Ascaridomorpha</taxon>
        <taxon>Ascaridoidea</taxon>
        <taxon>Ascarididae</taxon>
        <taxon>Parascaris</taxon>
    </lineage>
</organism>
<accession>A0A914RFJ9</accession>
<reference evidence="2" key="1">
    <citation type="submission" date="2022-11" db="UniProtKB">
        <authorList>
            <consortium name="WormBaseParasite"/>
        </authorList>
    </citation>
    <scope>IDENTIFICATION</scope>
</reference>
<proteinExistence type="predicted"/>
<evidence type="ECO:0000313" key="1">
    <source>
        <dbReference type="Proteomes" id="UP000887564"/>
    </source>
</evidence>
<dbReference type="WBParaSite" id="PEQ_0000354301-mRNA-1">
    <property type="protein sequence ID" value="PEQ_0000354301-mRNA-1"/>
    <property type="gene ID" value="PEQ_0000354301"/>
</dbReference>